<dbReference type="Proteomes" id="UP000798662">
    <property type="component" value="Chromosome 1"/>
</dbReference>
<keyword evidence="2" id="KW-1185">Reference proteome</keyword>
<evidence type="ECO:0000313" key="2">
    <source>
        <dbReference type="Proteomes" id="UP000798662"/>
    </source>
</evidence>
<proteinExistence type="predicted"/>
<comment type="caution">
    <text evidence="1">The sequence shown here is derived from an EMBL/GenBank/DDBJ whole genome shotgun (WGS) entry which is preliminary data.</text>
</comment>
<gene>
    <name evidence="1" type="ORF">I4F81_000206</name>
</gene>
<name>A0ACC3BI55_PYRYE</name>
<sequence>MAMERHLRQSHSPGSVWQIPLGRAPPLAEHPLLLAGCPVLRLVAGAAVQMPRAHPPFTSIPPFGLAARLVDASLPPTRTPHDELGTAAAFRPAQYHLLFNRHPTRGEDGAKLVRVRDLPKVHARQRREPWLEPRHPAATASGSVVPLKGLRPVEAAADAAAAAAVATAVPEGHGRS</sequence>
<accession>A0ACC3BI55</accession>
<evidence type="ECO:0000313" key="1">
    <source>
        <dbReference type="EMBL" id="KAK1857590.1"/>
    </source>
</evidence>
<dbReference type="EMBL" id="CM020618">
    <property type="protein sequence ID" value="KAK1857590.1"/>
    <property type="molecule type" value="Genomic_DNA"/>
</dbReference>
<organism evidence="1 2">
    <name type="scientific">Pyropia yezoensis</name>
    <name type="common">Susabi-nori</name>
    <name type="synonym">Porphyra yezoensis</name>
    <dbReference type="NCBI Taxonomy" id="2788"/>
    <lineage>
        <taxon>Eukaryota</taxon>
        <taxon>Rhodophyta</taxon>
        <taxon>Bangiophyceae</taxon>
        <taxon>Bangiales</taxon>
        <taxon>Bangiaceae</taxon>
        <taxon>Pyropia</taxon>
    </lineage>
</organism>
<reference evidence="1" key="1">
    <citation type="submission" date="2019-11" db="EMBL/GenBank/DDBJ databases">
        <title>Nori genome reveals adaptations in red seaweeds to the harsh intertidal environment.</title>
        <authorList>
            <person name="Wang D."/>
            <person name="Mao Y."/>
        </authorList>
    </citation>
    <scope>NUCLEOTIDE SEQUENCE</scope>
    <source>
        <tissue evidence="1">Gametophyte</tissue>
    </source>
</reference>
<protein>
    <submittedName>
        <fullName evidence="1">Uncharacterized protein</fullName>
    </submittedName>
</protein>